<accession>A0ACC2NCR2</accession>
<dbReference type="EMBL" id="CM056743">
    <property type="protein sequence ID" value="KAJ8668945.1"/>
    <property type="molecule type" value="Genomic_DNA"/>
</dbReference>
<reference evidence="1" key="1">
    <citation type="submission" date="2023-04" db="EMBL/GenBank/DDBJ databases">
        <title>A chromosome-level genome assembly of the parasitoid wasp Eretmocerus hayati.</title>
        <authorList>
            <person name="Zhong Y."/>
            <person name="Liu S."/>
            <person name="Liu Y."/>
        </authorList>
    </citation>
    <scope>NUCLEOTIDE SEQUENCE</scope>
    <source>
        <strain evidence="1">ZJU_SS_LIU_2023</strain>
    </source>
</reference>
<proteinExistence type="predicted"/>
<keyword evidence="2" id="KW-1185">Reference proteome</keyword>
<name>A0ACC2NCR2_9HYME</name>
<evidence type="ECO:0000313" key="1">
    <source>
        <dbReference type="EMBL" id="KAJ8668945.1"/>
    </source>
</evidence>
<comment type="caution">
    <text evidence="1">The sequence shown here is derived from an EMBL/GenBank/DDBJ whole genome shotgun (WGS) entry which is preliminary data.</text>
</comment>
<organism evidence="1 2">
    <name type="scientific">Eretmocerus hayati</name>
    <dbReference type="NCBI Taxonomy" id="131215"/>
    <lineage>
        <taxon>Eukaryota</taxon>
        <taxon>Metazoa</taxon>
        <taxon>Ecdysozoa</taxon>
        <taxon>Arthropoda</taxon>
        <taxon>Hexapoda</taxon>
        <taxon>Insecta</taxon>
        <taxon>Pterygota</taxon>
        <taxon>Neoptera</taxon>
        <taxon>Endopterygota</taxon>
        <taxon>Hymenoptera</taxon>
        <taxon>Apocrita</taxon>
        <taxon>Proctotrupomorpha</taxon>
        <taxon>Chalcidoidea</taxon>
        <taxon>Aphelinidae</taxon>
        <taxon>Aphelininae</taxon>
        <taxon>Eretmocerus</taxon>
    </lineage>
</organism>
<protein>
    <submittedName>
        <fullName evidence="1">Uncharacterized protein</fullName>
    </submittedName>
</protein>
<sequence length="318" mass="35712">MKLLDRRYCLAVQAKLWLMFCCALGLVAARSRQGQLRYVDKQLGNERRLLKALLPRSSSTALGAVDNSIVDDFADTAIVLMSDTRHSNFLHNSQRKPAIVVYQTGDSEEDLPECRDKSEVCSKVDLYGDPWVERQCRCASGRACSSSLHADDGHSIVDKTRMFKLCEPVKHLPVCRYFKDVTWTIAPGAGPNNATVQKVFCRCRAESIAYLVKRQYYVQPDGNPAFVYSFACSPQSRMRCQPKEPCRLFSVHKRPASQLEEVNASPLCQCSRGHRCPMRHTDPGSLPSGYYGESLGVKVYTGHCVPLRHAKEPVYTLV</sequence>
<gene>
    <name evidence="1" type="ORF">QAD02_000204</name>
</gene>
<dbReference type="Proteomes" id="UP001239111">
    <property type="component" value="Chromosome 3"/>
</dbReference>
<evidence type="ECO:0000313" key="2">
    <source>
        <dbReference type="Proteomes" id="UP001239111"/>
    </source>
</evidence>